<dbReference type="SUPFAM" id="SSF48452">
    <property type="entry name" value="TPR-like"/>
    <property type="match status" value="1"/>
</dbReference>
<dbReference type="Pfam" id="PF13401">
    <property type="entry name" value="AAA_22"/>
    <property type="match status" value="1"/>
</dbReference>
<feature type="region of interest" description="Disordered" evidence="1">
    <location>
        <begin position="696"/>
        <end position="797"/>
    </location>
</feature>
<evidence type="ECO:0000256" key="1">
    <source>
        <dbReference type="SAM" id="MobiDB-lite"/>
    </source>
</evidence>
<dbReference type="InterPro" id="IPR049945">
    <property type="entry name" value="AAA_22"/>
</dbReference>
<evidence type="ECO:0000313" key="3">
    <source>
        <dbReference type="EMBL" id="TKT02505.1"/>
    </source>
</evidence>
<dbReference type="OrthoDB" id="499349at2"/>
<dbReference type="EMBL" id="SZNQ01000001">
    <property type="protein sequence ID" value="TKT02505.1"/>
    <property type="molecule type" value="Genomic_DNA"/>
</dbReference>
<dbReference type="Pfam" id="PF00196">
    <property type="entry name" value="GerE"/>
    <property type="match status" value="1"/>
</dbReference>
<dbReference type="InterPro" id="IPR011990">
    <property type="entry name" value="TPR-like_helical_dom_sf"/>
</dbReference>
<dbReference type="InterPro" id="IPR016032">
    <property type="entry name" value="Sig_transdc_resp-reg_C-effctor"/>
</dbReference>
<dbReference type="PRINTS" id="PR00364">
    <property type="entry name" value="DISEASERSIST"/>
</dbReference>
<feature type="compositionally biased region" description="Low complexity" evidence="1">
    <location>
        <begin position="783"/>
        <end position="794"/>
    </location>
</feature>
<proteinExistence type="predicted"/>
<feature type="domain" description="HTH luxR-type" evidence="2">
    <location>
        <begin position="792"/>
        <end position="857"/>
    </location>
</feature>
<comment type="caution">
    <text evidence="3">The sequence shown here is derived from an EMBL/GenBank/DDBJ whole genome shotgun (WGS) entry which is preliminary data.</text>
</comment>
<dbReference type="Gene3D" id="3.40.50.300">
    <property type="entry name" value="P-loop containing nucleotide triphosphate hydrolases"/>
    <property type="match status" value="1"/>
</dbReference>
<dbReference type="InterPro" id="IPR000792">
    <property type="entry name" value="Tscrpt_reg_LuxR_C"/>
</dbReference>
<dbReference type="InterPro" id="IPR058852">
    <property type="entry name" value="HTH_77"/>
</dbReference>
<protein>
    <submittedName>
        <fullName evidence="3">LuxR family transcriptional regulator</fullName>
    </submittedName>
</protein>
<dbReference type="GO" id="GO:0006355">
    <property type="term" value="P:regulation of DNA-templated transcription"/>
    <property type="evidence" value="ECO:0007669"/>
    <property type="project" value="InterPro"/>
</dbReference>
<dbReference type="RefSeq" id="WP_137308435.1">
    <property type="nucleotide sequence ID" value="NZ_SZNQ01000001.1"/>
</dbReference>
<dbReference type="PANTHER" id="PTHR47691">
    <property type="entry name" value="REGULATOR-RELATED"/>
    <property type="match status" value="1"/>
</dbReference>
<dbReference type="CDD" id="cd06170">
    <property type="entry name" value="LuxR_C_like"/>
    <property type="match status" value="1"/>
</dbReference>
<gene>
    <name evidence="3" type="ORF">E4U91_22075</name>
</gene>
<dbReference type="GO" id="GO:0003677">
    <property type="term" value="F:DNA binding"/>
    <property type="evidence" value="ECO:0007669"/>
    <property type="project" value="InterPro"/>
</dbReference>
<keyword evidence="4" id="KW-1185">Reference proteome</keyword>
<dbReference type="Gene3D" id="1.25.40.10">
    <property type="entry name" value="Tetratricopeptide repeat domain"/>
    <property type="match status" value="1"/>
</dbReference>
<dbReference type="AlphaFoldDB" id="A0A4U5WK72"/>
<dbReference type="InterPro" id="IPR027417">
    <property type="entry name" value="P-loop_NTPase"/>
</dbReference>
<dbReference type="Proteomes" id="UP000305929">
    <property type="component" value="Unassembled WGS sequence"/>
</dbReference>
<dbReference type="GO" id="GO:0016887">
    <property type="term" value="F:ATP hydrolysis activity"/>
    <property type="evidence" value="ECO:0007669"/>
    <property type="project" value="InterPro"/>
</dbReference>
<evidence type="ECO:0000259" key="2">
    <source>
        <dbReference type="PROSITE" id="PS50043"/>
    </source>
</evidence>
<reference evidence="3 4" key="1">
    <citation type="submission" date="2019-04" db="EMBL/GenBank/DDBJ databases">
        <title>Streptomyces lasaliensis sp. nov., an Actinomycete isolated from soil which produces the polyether antibiotic lasalocid.</title>
        <authorList>
            <person name="Erwin G."/>
            <person name="Haber C."/>
        </authorList>
    </citation>
    <scope>NUCLEOTIDE SEQUENCE [LARGE SCALE GENOMIC DNA]</scope>
    <source>
        <strain evidence="3 4">X-537</strain>
    </source>
</reference>
<dbReference type="SUPFAM" id="SSF46894">
    <property type="entry name" value="C-terminal effector domain of the bipartite response regulators"/>
    <property type="match status" value="1"/>
</dbReference>
<dbReference type="Gene3D" id="1.10.10.10">
    <property type="entry name" value="Winged helix-like DNA-binding domain superfamily/Winged helix DNA-binding domain"/>
    <property type="match status" value="1"/>
</dbReference>
<dbReference type="InterPro" id="IPR036388">
    <property type="entry name" value="WH-like_DNA-bd_sf"/>
</dbReference>
<dbReference type="PANTHER" id="PTHR47691:SF3">
    <property type="entry name" value="HTH-TYPE TRANSCRIPTIONAL REGULATOR RV0890C-RELATED"/>
    <property type="match status" value="1"/>
</dbReference>
<name>A0A4U5WK72_STRLS</name>
<accession>A0A4U5WK72</accession>
<feature type="compositionally biased region" description="Pro residues" evidence="1">
    <location>
        <begin position="746"/>
        <end position="782"/>
    </location>
</feature>
<dbReference type="SMART" id="SM00421">
    <property type="entry name" value="HTH_LUXR"/>
    <property type="match status" value="1"/>
</dbReference>
<organism evidence="3 4">
    <name type="scientific">Streptomyces lasalocidi</name>
    <name type="common">Streptomyces lasaliensis</name>
    <dbReference type="NCBI Taxonomy" id="324833"/>
    <lineage>
        <taxon>Bacteria</taxon>
        <taxon>Bacillati</taxon>
        <taxon>Actinomycetota</taxon>
        <taxon>Actinomycetes</taxon>
        <taxon>Kitasatosporales</taxon>
        <taxon>Streptomycetaceae</taxon>
        <taxon>Streptomyces</taxon>
    </lineage>
</organism>
<sequence length="857" mass="91726">MGGSAPRRDAHLPVETTSFVDRRAELAEARELLARARLVTLTGPGGVGKTRLAGRIATRVARAFPDGVRFVHLSGLHDPALVPLAAADALGLHDRSERPALDALVERVRDRRLLLVVDNCEHLPAACADLAGALLRGTTGVRVLATSRHRLGLTEEHLMDVRPLAVPDPDGDLGDAAGHPALALFADRAAAVVPGFRLTPANRASVARLCRRLDGLPLAIELAAVRLRVLGVDQLLDRLDDRYRLLSAGSPAVPPRHRTLRAAVDWSHDLCTAREQTVWARLSVLAGSFDLETAEAVGGDGDETPPGDVLEAVAGLVDKSVLCRESGPDGVRYRLLDTLREYGLERLRARPGEERAARDRQRDWMQRRADACERAWFGPGQSAVVARLRADRDNLRAALDHSLGTPGEERAALRLAGTLWFHWHACGAPREGRYWLDRALEADPEPTPERARALWAAGLLAGCPEDVTRGLRRAEEARDLARALGDEAEAAHAAYVVGVTRLFAGDVRGALDHFRTGVARGRVPGQHLSMAGLDRVELACALALLGEADQAIAVCEETRRTCAEHGEQWVLSYVERMLALAHTVRADWARAERHGREALRLKHAVHDVVGIGLTLDLLARVAAGRAEPERAAVLLGVADRVWADVDPDRWGSADLTGPRQDSERYAAGALGRAAYRRAYARGAALTLAAAVEQALDTGPAGPDPAGRTATATHDPAPAPARTGPTHPGPAHPDPTHPGAARTDPTHPGPAHPDPTPPGAARTDPPPPGPAHPVPAPRTPGPRPSAGRPSGARAPEGVRLTRRETQVAELVAQGLANQQIADRLVIARRTAEGHVERILGKLGFSNRSQIAAWVAGRR</sequence>
<dbReference type="PROSITE" id="PS50043">
    <property type="entry name" value="HTH_LUXR_2"/>
    <property type="match status" value="1"/>
</dbReference>
<dbReference type="SUPFAM" id="SSF52540">
    <property type="entry name" value="P-loop containing nucleoside triphosphate hydrolases"/>
    <property type="match status" value="1"/>
</dbReference>
<dbReference type="PRINTS" id="PR00038">
    <property type="entry name" value="HTHLUXR"/>
</dbReference>
<dbReference type="Pfam" id="PF25872">
    <property type="entry name" value="HTH_77"/>
    <property type="match status" value="1"/>
</dbReference>
<evidence type="ECO:0000313" key="4">
    <source>
        <dbReference type="Proteomes" id="UP000305929"/>
    </source>
</evidence>